<evidence type="ECO:0000313" key="7">
    <source>
        <dbReference type="Proteomes" id="UP000193689"/>
    </source>
</evidence>
<dbReference type="InterPro" id="IPR017938">
    <property type="entry name" value="Riboflavin_synthase-like_b-brl"/>
</dbReference>
<comment type="caution">
    <text evidence="6">The sequence shown here is derived from an EMBL/GenBank/DDBJ whole genome shotgun (WGS) entry which is preliminary data.</text>
</comment>
<dbReference type="InterPro" id="IPR001041">
    <property type="entry name" value="2Fe-2S_ferredoxin-type"/>
</dbReference>
<dbReference type="AlphaFoldDB" id="A0A1Y2DIZ8"/>
<dbReference type="GO" id="GO:0016491">
    <property type="term" value="F:oxidoreductase activity"/>
    <property type="evidence" value="ECO:0007669"/>
    <property type="project" value="InterPro"/>
</dbReference>
<keyword evidence="6" id="KW-0670">Pyruvate</keyword>
<dbReference type="CDD" id="cd06185">
    <property type="entry name" value="PDR_like"/>
    <property type="match status" value="1"/>
</dbReference>
<gene>
    <name evidence="6" type="ORF">BCR38DRAFT_446589</name>
</gene>
<dbReference type="PRINTS" id="PR00409">
    <property type="entry name" value="PHDIOXRDTASE"/>
</dbReference>
<dbReference type="GO" id="GO:0016301">
    <property type="term" value="F:kinase activity"/>
    <property type="evidence" value="ECO:0007669"/>
    <property type="project" value="UniProtKB-KW"/>
</dbReference>
<dbReference type="STRING" id="1141098.A0A1Y2DIZ8"/>
<dbReference type="Pfam" id="PF00111">
    <property type="entry name" value="Fer2"/>
    <property type="match status" value="1"/>
</dbReference>
<dbReference type="SUPFAM" id="SSF50800">
    <property type="entry name" value="PK beta-barrel domain-like"/>
    <property type="match status" value="1"/>
</dbReference>
<evidence type="ECO:0000256" key="2">
    <source>
        <dbReference type="ARBA" id="ARBA00023014"/>
    </source>
</evidence>
<dbReference type="PANTHER" id="PTHR30212:SF2">
    <property type="entry name" value="PROTEIN YIIM"/>
    <property type="match status" value="1"/>
</dbReference>
<dbReference type="InterPro" id="IPR039261">
    <property type="entry name" value="FNR_nucleotide-bd"/>
</dbReference>
<keyword evidence="7" id="KW-1185">Reference proteome</keyword>
<dbReference type="SUPFAM" id="SSF54292">
    <property type="entry name" value="2Fe-2S ferredoxin-like"/>
    <property type="match status" value="1"/>
</dbReference>
<keyword evidence="1" id="KW-0408">Iron</keyword>
<reference evidence="6 7" key="1">
    <citation type="submission" date="2016-07" db="EMBL/GenBank/DDBJ databases">
        <title>Pervasive Adenine N6-methylation of Active Genes in Fungi.</title>
        <authorList>
            <consortium name="DOE Joint Genome Institute"/>
            <person name="Mondo S.J."/>
            <person name="Dannebaum R.O."/>
            <person name="Kuo R.C."/>
            <person name="Labutti K."/>
            <person name="Haridas S."/>
            <person name="Kuo A."/>
            <person name="Salamov A."/>
            <person name="Ahrendt S.R."/>
            <person name="Lipzen A."/>
            <person name="Sullivan W."/>
            <person name="Andreopoulos W.B."/>
            <person name="Clum A."/>
            <person name="Lindquist E."/>
            <person name="Daum C."/>
            <person name="Ramamoorthy G.K."/>
            <person name="Gryganskyi A."/>
            <person name="Culley D."/>
            <person name="Magnuson J.K."/>
            <person name="James T.Y."/>
            <person name="O'Malley M.A."/>
            <person name="Stajich J.E."/>
            <person name="Spatafora J.W."/>
            <person name="Visel A."/>
            <person name="Grigoriev I.V."/>
        </authorList>
    </citation>
    <scope>NUCLEOTIDE SEQUENCE [LARGE SCALE GENOMIC DNA]</scope>
    <source>
        <strain evidence="6 7">CBS 129021</strain>
    </source>
</reference>
<dbReference type="PROSITE" id="PS00197">
    <property type="entry name" value="2FE2S_FER_1"/>
    <property type="match status" value="1"/>
</dbReference>
<organism evidence="6 7">
    <name type="scientific">Pseudomassariella vexata</name>
    <dbReference type="NCBI Taxonomy" id="1141098"/>
    <lineage>
        <taxon>Eukaryota</taxon>
        <taxon>Fungi</taxon>
        <taxon>Dikarya</taxon>
        <taxon>Ascomycota</taxon>
        <taxon>Pezizomycotina</taxon>
        <taxon>Sordariomycetes</taxon>
        <taxon>Xylariomycetidae</taxon>
        <taxon>Amphisphaeriales</taxon>
        <taxon>Pseudomassariaceae</taxon>
        <taxon>Pseudomassariella</taxon>
    </lineage>
</organism>
<dbReference type="GeneID" id="63777311"/>
<evidence type="ECO:0000259" key="4">
    <source>
        <dbReference type="PROSITE" id="PS51340"/>
    </source>
</evidence>
<proteinExistence type="predicted"/>
<dbReference type="InterPro" id="IPR011037">
    <property type="entry name" value="Pyrv_Knase-like_insert_dom_sf"/>
</dbReference>
<dbReference type="InterPro" id="IPR012675">
    <property type="entry name" value="Beta-grasp_dom_sf"/>
</dbReference>
<feature type="domain" description="MOSC" evidence="4">
    <location>
        <begin position="44"/>
        <end position="181"/>
    </location>
</feature>
<dbReference type="PROSITE" id="PS51340">
    <property type="entry name" value="MOSC"/>
    <property type="match status" value="1"/>
</dbReference>
<name>A0A1Y2DIZ8_9PEZI</name>
<evidence type="ECO:0000313" key="6">
    <source>
        <dbReference type="EMBL" id="ORY58795.1"/>
    </source>
</evidence>
<dbReference type="InterPro" id="IPR005302">
    <property type="entry name" value="MoCF_Sase_C"/>
</dbReference>
<protein>
    <submittedName>
        <fullName evidence="6">Pyruvate kinase-like protein</fullName>
    </submittedName>
</protein>
<dbReference type="Proteomes" id="UP000193689">
    <property type="component" value="Unassembled WGS sequence"/>
</dbReference>
<dbReference type="GO" id="GO:0051537">
    <property type="term" value="F:2 iron, 2 sulfur cluster binding"/>
    <property type="evidence" value="ECO:0007669"/>
    <property type="project" value="UniProtKB-KW"/>
</dbReference>
<keyword evidence="2" id="KW-0411">Iron-sulfur</keyword>
<dbReference type="Pfam" id="PF03473">
    <property type="entry name" value="MOSC"/>
    <property type="match status" value="1"/>
</dbReference>
<dbReference type="InterPro" id="IPR005163">
    <property type="entry name" value="Tri_helical_YiiM-like"/>
</dbReference>
<dbReference type="SUPFAM" id="SSF52343">
    <property type="entry name" value="Ferredoxin reductase-like, C-terminal NADP-linked domain"/>
    <property type="match status" value="1"/>
</dbReference>
<dbReference type="Gene3D" id="2.40.30.10">
    <property type="entry name" value="Translation factors"/>
    <property type="match status" value="1"/>
</dbReference>
<dbReference type="InterPro" id="IPR017927">
    <property type="entry name" value="FAD-bd_FR_type"/>
</dbReference>
<dbReference type="GO" id="GO:0030170">
    <property type="term" value="F:pyridoxal phosphate binding"/>
    <property type="evidence" value="ECO:0007669"/>
    <property type="project" value="InterPro"/>
</dbReference>
<dbReference type="PROSITE" id="PS51384">
    <property type="entry name" value="FAD_FR"/>
    <property type="match status" value="1"/>
</dbReference>
<dbReference type="SUPFAM" id="SSF63380">
    <property type="entry name" value="Riboflavin synthase domain-like"/>
    <property type="match status" value="1"/>
</dbReference>
<dbReference type="Gene3D" id="2.40.33.20">
    <property type="entry name" value="PK beta-barrel domain-like"/>
    <property type="match status" value="1"/>
</dbReference>
<feature type="domain" description="2Fe-2S ferredoxin-type" evidence="3">
    <location>
        <begin position="484"/>
        <end position="566"/>
    </location>
</feature>
<keyword evidence="1" id="KW-0001">2Fe-2S</keyword>
<sequence>MGSFIPKQDADIAPLPSKDVLLSLRSGKIRPLGGVTIRSAINKNPRKGKVKVTRTGLVGDEMQYEMHGGSEKALHQYCASHYQKWNEEIHNREHLFKIGGFGENLSTALLSEDNVCIGDKFRLGPEVIVEVSEPRCPCFKLNHRFEYKKASTMAQNSGRTGWYLRVLQEGHLQEGDEFELIERINPHWSISRVQKYLFHEVNDLEAAAEMSQLPRLGDETAETFRSRLIKGAEDMSGRLEGDRIPVVWKSYRLVEKIVLTPRVKKFVFEVDQTSTDIDDIQLGRFPHVRLQFGPNHSFSRAYSVVSGDMGRFELGVARDDKSRGGSIYLHDNVRIGNSIKVAKGHTAEGALRSSCIDNTASQKHVFIIGGIGVTAFLQEIATISKTSADLEIHYAVRSKNEAAYLNLLPPNRTTVYANNEGQRLDLNKIVPVTENGGVKAMIYCCGPSSLMEACRNLTFKRRYPQSSTHFEDFGGATTGTGDPFEAEIKSTGQVLQVPRKKSLLQILNDAGFEIESSCQVGNCGMCMVDYCKGEVEHRGFALEEEQKAGTMLSCVSRGKGRIIVNC</sequence>
<feature type="domain" description="FAD-binding FR-type" evidence="5">
    <location>
        <begin position="246"/>
        <end position="352"/>
    </location>
</feature>
<dbReference type="PANTHER" id="PTHR30212">
    <property type="entry name" value="PROTEIN YIIM"/>
    <property type="match status" value="1"/>
</dbReference>
<dbReference type="InParanoid" id="A0A1Y2DIZ8"/>
<dbReference type="GO" id="GO:0030151">
    <property type="term" value="F:molybdenum ion binding"/>
    <property type="evidence" value="ECO:0007669"/>
    <property type="project" value="InterPro"/>
</dbReference>
<dbReference type="CDD" id="cd00207">
    <property type="entry name" value="fer2"/>
    <property type="match status" value="1"/>
</dbReference>
<accession>A0A1Y2DIZ8</accession>
<dbReference type="EMBL" id="MCFJ01000015">
    <property type="protein sequence ID" value="ORY58795.1"/>
    <property type="molecule type" value="Genomic_DNA"/>
</dbReference>
<dbReference type="OrthoDB" id="5390at2759"/>
<keyword evidence="6" id="KW-0418">Kinase</keyword>
<dbReference type="InterPro" id="IPR052353">
    <property type="entry name" value="Benzoxazolinone_Detox_Enz"/>
</dbReference>
<evidence type="ECO:0000256" key="1">
    <source>
        <dbReference type="ARBA" id="ARBA00022714"/>
    </source>
</evidence>
<keyword evidence="6" id="KW-0808">Transferase</keyword>
<dbReference type="RefSeq" id="XP_040711607.1">
    <property type="nucleotide sequence ID" value="XM_040861099.1"/>
</dbReference>
<dbReference type="InterPro" id="IPR006058">
    <property type="entry name" value="2Fe2S_fd_BS"/>
</dbReference>
<dbReference type="InterPro" id="IPR036010">
    <property type="entry name" value="2Fe-2S_ferredoxin-like_sf"/>
</dbReference>
<keyword evidence="1" id="KW-0479">Metal-binding</keyword>
<dbReference type="Pfam" id="PF03475">
    <property type="entry name" value="YiiM_3-alpha"/>
    <property type="match status" value="1"/>
</dbReference>
<dbReference type="PROSITE" id="PS51085">
    <property type="entry name" value="2FE2S_FER_2"/>
    <property type="match status" value="1"/>
</dbReference>
<evidence type="ECO:0000259" key="3">
    <source>
        <dbReference type="PROSITE" id="PS51085"/>
    </source>
</evidence>
<dbReference type="Gene3D" id="3.40.50.80">
    <property type="entry name" value="Nucleotide-binding domain of ferredoxin-NADP reductase (FNR) module"/>
    <property type="match status" value="1"/>
</dbReference>
<dbReference type="Gene3D" id="3.10.20.30">
    <property type="match status" value="1"/>
</dbReference>
<evidence type="ECO:0000259" key="5">
    <source>
        <dbReference type="PROSITE" id="PS51384"/>
    </source>
</evidence>